<evidence type="ECO:0000313" key="2">
    <source>
        <dbReference type="Proteomes" id="UP000011115"/>
    </source>
</evidence>
<evidence type="ECO:0000313" key="1">
    <source>
        <dbReference type="EnsemblPlants" id="PGSC0003DMT400092593"/>
    </source>
</evidence>
<reference evidence="1" key="2">
    <citation type="submission" date="2015-06" db="UniProtKB">
        <authorList>
            <consortium name="EnsemblPlants"/>
        </authorList>
    </citation>
    <scope>IDENTIFICATION</scope>
    <source>
        <strain evidence="1">DM1-3 516 R44</strain>
    </source>
</reference>
<dbReference type="InParanoid" id="M1DQ47"/>
<dbReference type="EnsemblPlants" id="PGSC0003DMT400092593">
    <property type="protein sequence ID" value="PGSC0003DMT400092593"/>
    <property type="gene ID" value="PGSC0003DMG400042164"/>
</dbReference>
<keyword evidence="2" id="KW-1185">Reference proteome</keyword>
<sequence>MKKNPKTKALYGQELLDSITQKIQDYSTNPHKRGLVDSSVKHIARRISIQDGNKEEMINEYLNEVGKNLLVNINHYEKFDCSMRSETSDDVQEDTAQLCGDTLQQTEDFLFGLKENDTTT</sequence>
<dbReference type="HOGENOM" id="CLU_132925_0_0_1"/>
<reference evidence="2" key="1">
    <citation type="journal article" date="2011" name="Nature">
        <title>Genome sequence and analysis of the tuber crop potato.</title>
        <authorList>
            <consortium name="The Potato Genome Sequencing Consortium"/>
        </authorList>
    </citation>
    <scope>NUCLEOTIDE SEQUENCE [LARGE SCALE GENOMIC DNA]</scope>
    <source>
        <strain evidence="2">cv. DM1-3 516 R44</strain>
    </source>
</reference>
<dbReference type="AlphaFoldDB" id="M1DQ47"/>
<dbReference type="Proteomes" id="UP000011115">
    <property type="component" value="Unassembled WGS sequence"/>
</dbReference>
<dbReference type="Gramene" id="PGSC0003DMT400092593">
    <property type="protein sequence ID" value="PGSC0003DMT400092593"/>
    <property type="gene ID" value="PGSC0003DMG400042164"/>
</dbReference>
<accession>M1DQ47</accession>
<protein>
    <submittedName>
        <fullName evidence="1">Uncharacterized protein</fullName>
    </submittedName>
</protein>
<name>M1DQ47_SOLTU</name>
<dbReference type="PaxDb" id="4113-PGSC0003DMT400092593"/>
<organism evidence="1 2">
    <name type="scientific">Solanum tuberosum</name>
    <name type="common">Potato</name>
    <dbReference type="NCBI Taxonomy" id="4113"/>
    <lineage>
        <taxon>Eukaryota</taxon>
        <taxon>Viridiplantae</taxon>
        <taxon>Streptophyta</taxon>
        <taxon>Embryophyta</taxon>
        <taxon>Tracheophyta</taxon>
        <taxon>Spermatophyta</taxon>
        <taxon>Magnoliopsida</taxon>
        <taxon>eudicotyledons</taxon>
        <taxon>Gunneridae</taxon>
        <taxon>Pentapetalae</taxon>
        <taxon>asterids</taxon>
        <taxon>lamiids</taxon>
        <taxon>Solanales</taxon>
        <taxon>Solanaceae</taxon>
        <taxon>Solanoideae</taxon>
        <taxon>Solaneae</taxon>
        <taxon>Solanum</taxon>
    </lineage>
</organism>
<proteinExistence type="predicted"/>